<evidence type="ECO:0000256" key="2">
    <source>
        <dbReference type="ARBA" id="ARBA00022692"/>
    </source>
</evidence>
<dbReference type="SUPFAM" id="SSF48317">
    <property type="entry name" value="Acid phosphatase/Vanadium-dependent haloperoxidase"/>
    <property type="match status" value="1"/>
</dbReference>
<gene>
    <name evidence="9" type="ORF">ABL78_8029</name>
</gene>
<evidence type="ECO:0000256" key="7">
    <source>
        <dbReference type="SAM" id="Phobius"/>
    </source>
</evidence>
<evidence type="ECO:0000256" key="6">
    <source>
        <dbReference type="SAM" id="MobiDB-lite"/>
    </source>
</evidence>
<comment type="subcellular location">
    <subcellularLocation>
        <location evidence="1">Membrane</location>
        <topology evidence="1">Multi-pass membrane protein</topology>
    </subcellularLocation>
</comment>
<dbReference type="InterPro" id="IPR039667">
    <property type="entry name" value="Dolichyldiphosphatase_PAP2"/>
</dbReference>
<dbReference type="Gene3D" id="1.20.144.10">
    <property type="entry name" value="Phosphatidic acid phosphatase type 2/haloperoxidase"/>
    <property type="match status" value="1"/>
</dbReference>
<dbReference type="GO" id="GO:0042392">
    <property type="term" value="F:sphingosine-1-phosphate phosphatase activity"/>
    <property type="evidence" value="ECO:0007669"/>
    <property type="project" value="TreeGrafter"/>
</dbReference>
<comment type="caution">
    <text evidence="9">The sequence shown here is derived from an EMBL/GenBank/DDBJ whole genome shotgun (WGS) entry which is preliminary data.</text>
</comment>
<protein>
    <submittedName>
        <fullName evidence="9">Putative dolichyl pyrophosphate phosphatase</fullName>
    </submittedName>
</protein>
<feature type="transmembrane region" description="Helical" evidence="7">
    <location>
        <begin position="246"/>
        <end position="263"/>
    </location>
</feature>
<dbReference type="PANTHER" id="PTHR14969:SF59">
    <property type="entry name" value="DOLICHYLDIPHOSPHATASE"/>
    <property type="match status" value="1"/>
</dbReference>
<keyword evidence="4 7" id="KW-1133">Transmembrane helix</keyword>
<feature type="transmembrane region" description="Helical" evidence="7">
    <location>
        <begin position="218"/>
        <end position="239"/>
    </location>
</feature>
<name>A0A0N1IGH8_LEPSE</name>
<feature type="transmembrane region" description="Helical" evidence="7">
    <location>
        <begin position="61"/>
        <end position="81"/>
    </location>
</feature>
<dbReference type="OrthoDB" id="302705at2759"/>
<dbReference type="CDD" id="cd03382">
    <property type="entry name" value="PAP2_dolichyldiphosphatase"/>
    <property type="match status" value="1"/>
</dbReference>
<feature type="domain" description="Phosphatidic acid phosphatase type 2/haloperoxidase" evidence="8">
    <location>
        <begin position="90"/>
        <end position="239"/>
    </location>
</feature>
<keyword evidence="2 7" id="KW-0812">Transmembrane</keyword>
<proteinExistence type="predicted"/>
<sequence length="267" mass="29266">MFLIDQLMTVLSYTHLSAAELQQGLARASTNHTATFGHPSWKSWALTEVLYRDNDTLSKGFAISSFLPLVIVMFLSGLASAPCRERRLPALNLILYLILSVALNVTCKACIRSQRPAHPAAGLNYTTLHGMPSDHSQFMAGIAVYLMRRWSAYNRSSCRASAIAPQSRKRSPSKTTARYSPTLPQDMQRPMPRLLTSFLLSAALFVGAGRVYNGYHTVGQVLVGWVVGAVLALICTTAAVQRGLTWASEAILLPVMLVCTYWTNAVC</sequence>
<dbReference type="Proteomes" id="UP000038009">
    <property type="component" value="Unassembled WGS sequence"/>
</dbReference>
<dbReference type="InterPro" id="IPR000326">
    <property type="entry name" value="PAP2/HPO"/>
</dbReference>
<dbReference type="GO" id="GO:0016020">
    <property type="term" value="C:membrane"/>
    <property type="evidence" value="ECO:0007669"/>
    <property type="project" value="UniProtKB-SubCell"/>
</dbReference>
<evidence type="ECO:0000259" key="8">
    <source>
        <dbReference type="Pfam" id="PF01569"/>
    </source>
</evidence>
<keyword evidence="3" id="KW-0378">Hydrolase</keyword>
<evidence type="ECO:0000256" key="1">
    <source>
        <dbReference type="ARBA" id="ARBA00004141"/>
    </source>
</evidence>
<dbReference type="AlphaFoldDB" id="A0A0N1IGH8"/>
<dbReference type="UniPathway" id="UPA00378"/>
<dbReference type="PANTHER" id="PTHR14969">
    <property type="entry name" value="SPHINGOSINE-1-PHOSPHATE PHOSPHOHYDROLASE"/>
    <property type="match status" value="1"/>
</dbReference>
<evidence type="ECO:0000256" key="3">
    <source>
        <dbReference type="ARBA" id="ARBA00022801"/>
    </source>
</evidence>
<evidence type="ECO:0000256" key="5">
    <source>
        <dbReference type="ARBA" id="ARBA00023136"/>
    </source>
</evidence>
<feature type="region of interest" description="Disordered" evidence="6">
    <location>
        <begin position="163"/>
        <end position="182"/>
    </location>
</feature>
<reference evidence="9 10" key="1">
    <citation type="journal article" date="2015" name="PLoS Pathog.">
        <title>Leptomonas seymouri: Adaptations to the Dixenous Life Cycle Analyzed by Genome Sequencing, Transcriptome Profiling and Co-infection with Leishmania donovani.</title>
        <authorList>
            <person name="Kraeva N."/>
            <person name="Butenko A."/>
            <person name="Hlavacova J."/>
            <person name="Kostygov A."/>
            <person name="Myskova J."/>
            <person name="Grybchuk D."/>
            <person name="Lestinova T."/>
            <person name="Votypka J."/>
            <person name="Volf P."/>
            <person name="Opperdoes F."/>
            <person name="Flegontov P."/>
            <person name="Lukes J."/>
            <person name="Yurchenko V."/>
        </authorList>
    </citation>
    <scope>NUCLEOTIDE SEQUENCE [LARGE SCALE GENOMIC DNA]</scope>
    <source>
        <strain evidence="9 10">ATCC 30220</strain>
    </source>
</reference>
<evidence type="ECO:0000256" key="4">
    <source>
        <dbReference type="ARBA" id="ARBA00022989"/>
    </source>
</evidence>
<keyword evidence="10" id="KW-1185">Reference proteome</keyword>
<dbReference type="OMA" id="FWTEAIC"/>
<dbReference type="InterPro" id="IPR036938">
    <property type="entry name" value="PAP2/HPO_sf"/>
</dbReference>
<dbReference type="EMBL" id="LJSK01000476">
    <property type="protein sequence ID" value="KPI82953.1"/>
    <property type="molecule type" value="Genomic_DNA"/>
</dbReference>
<feature type="compositionally biased region" description="Polar residues" evidence="6">
    <location>
        <begin position="173"/>
        <end position="182"/>
    </location>
</feature>
<accession>A0A0N1IGH8</accession>
<feature type="transmembrane region" description="Helical" evidence="7">
    <location>
        <begin position="93"/>
        <end position="111"/>
    </location>
</feature>
<dbReference type="Pfam" id="PF01569">
    <property type="entry name" value="PAP2"/>
    <property type="match status" value="1"/>
</dbReference>
<organism evidence="9 10">
    <name type="scientific">Leptomonas seymouri</name>
    <dbReference type="NCBI Taxonomy" id="5684"/>
    <lineage>
        <taxon>Eukaryota</taxon>
        <taxon>Discoba</taxon>
        <taxon>Euglenozoa</taxon>
        <taxon>Kinetoplastea</taxon>
        <taxon>Metakinetoplastina</taxon>
        <taxon>Trypanosomatida</taxon>
        <taxon>Trypanosomatidae</taxon>
        <taxon>Leishmaniinae</taxon>
        <taxon>Leptomonas</taxon>
    </lineage>
</organism>
<dbReference type="VEuPathDB" id="TriTrypDB:Lsey_0476_0020"/>
<keyword evidence="5 7" id="KW-0472">Membrane</keyword>
<evidence type="ECO:0000313" key="10">
    <source>
        <dbReference type="Proteomes" id="UP000038009"/>
    </source>
</evidence>
<evidence type="ECO:0000313" key="9">
    <source>
        <dbReference type="EMBL" id="KPI82953.1"/>
    </source>
</evidence>